<dbReference type="InterPro" id="IPR009003">
    <property type="entry name" value="Peptidase_S1_PA"/>
</dbReference>
<dbReference type="RefSeq" id="WP_108112800.1">
    <property type="nucleotide sequence ID" value="NZ_CAWNZY010000105.1"/>
</dbReference>
<organism evidence="1 2">
    <name type="scientific">Vibrio splendidus</name>
    <dbReference type="NCBI Taxonomy" id="29497"/>
    <lineage>
        <taxon>Bacteria</taxon>
        <taxon>Pseudomonadati</taxon>
        <taxon>Pseudomonadota</taxon>
        <taxon>Gammaproteobacteria</taxon>
        <taxon>Vibrionales</taxon>
        <taxon>Vibrionaceae</taxon>
        <taxon>Vibrio</taxon>
    </lineage>
</organism>
<dbReference type="Proteomes" id="UP000244080">
    <property type="component" value="Unassembled WGS sequence"/>
</dbReference>
<evidence type="ECO:0000313" key="1">
    <source>
        <dbReference type="EMBL" id="PTP11318.1"/>
    </source>
</evidence>
<dbReference type="AlphaFoldDB" id="A0A2T5DW36"/>
<dbReference type="SUPFAM" id="SSF50494">
    <property type="entry name" value="Trypsin-like serine proteases"/>
    <property type="match status" value="1"/>
</dbReference>
<evidence type="ECO:0000313" key="2">
    <source>
        <dbReference type="Proteomes" id="UP000244080"/>
    </source>
</evidence>
<evidence type="ECO:0008006" key="3">
    <source>
        <dbReference type="Google" id="ProtNLM"/>
    </source>
</evidence>
<sequence>MVKVKSGLTGSGVWVNIGHSQYSYIITAKHNINSESVIVYDKNGTELLIEQPIPLDGMDITIIKVEGRCPNDVELCLGDNKEVSKNSDCLILGHPKALVKISEDEVMEHEGTIILNEDKISFKISDILPEYKNRDHAEGFSGGPIFEIDNERFYLKGIITDTFDEDFSYQKVKGIRTSIIYNGLPETVKEEFLCQDDLADLVDQSCESLGKYIQEYILENGFIDRLISLDMSYLKECEHFYLADDKPRKTQHLSLLRNRDAIKSYIHSRVLAKIINEDLTFYDINPVSSSKQKIFTIHVTDFTDEDELAAKLIRQDNSIDYSNSILLIIYSSDDNNLKYIKKRRIEKMIANFTRIPRLYDENAKVSEKMAVRNFLEGHKKNGVKFSVMNIKFLVDMIVARVKNEMDNDEYDREIVKSEVIFEVAHYD</sequence>
<accession>A0A2T5DW36</accession>
<proteinExistence type="predicted"/>
<gene>
    <name evidence="1" type="ORF">CWO36_25310</name>
</gene>
<name>A0A2T5DW36_VIBSP</name>
<reference evidence="1 2" key="1">
    <citation type="submission" date="2017-11" db="EMBL/GenBank/DDBJ databases">
        <title>Population delineation of vibrios coincides with oyster pathogenicity.</title>
        <authorList>
            <person name="Bruto M."/>
            <person name="Labreuche Y."/>
            <person name="James A."/>
            <person name="Piel D."/>
            <person name="Chenivesse S."/>
            <person name="Petton B."/>
            <person name="Polz M.F."/>
            <person name="Le Roux F."/>
        </authorList>
    </citation>
    <scope>NUCLEOTIDE SEQUENCE [LARGE SCALE GENOMIC DNA]</scope>
    <source>
        <strain evidence="1 2">1F_55</strain>
    </source>
</reference>
<protein>
    <recommendedName>
        <fullName evidence="3">Serine protease</fullName>
    </recommendedName>
</protein>
<comment type="caution">
    <text evidence="1">The sequence shown here is derived from an EMBL/GenBank/DDBJ whole genome shotgun (WGS) entry which is preliminary data.</text>
</comment>
<dbReference type="EMBL" id="PIGA01000089">
    <property type="protein sequence ID" value="PTP11318.1"/>
    <property type="molecule type" value="Genomic_DNA"/>
</dbReference>